<reference evidence="2" key="1">
    <citation type="journal article" date="2023" name="Front. Plant Sci.">
        <title>Chromosomal-level genome assembly of Melastoma candidum provides insights into trichome evolution.</title>
        <authorList>
            <person name="Zhong Y."/>
            <person name="Wu W."/>
            <person name="Sun C."/>
            <person name="Zou P."/>
            <person name="Liu Y."/>
            <person name="Dai S."/>
            <person name="Zhou R."/>
        </authorList>
    </citation>
    <scope>NUCLEOTIDE SEQUENCE [LARGE SCALE GENOMIC DNA]</scope>
</reference>
<comment type="caution">
    <text evidence="1">The sequence shown here is derived from an EMBL/GenBank/DDBJ whole genome shotgun (WGS) entry which is preliminary data.</text>
</comment>
<evidence type="ECO:0000313" key="1">
    <source>
        <dbReference type="EMBL" id="KAI4380950.1"/>
    </source>
</evidence>
<accession>A0ACB9RPX2</accession>
<name>A0ACB9RPX2_9MYRT</name>
<dbReference type="EMBL" id="CM042882">
    <property type="protein sequence ID" value="KAI4380950.1"/>
    <property type="molecule type" value="Genomic_DNA"/>
</dbReference>
<sequence length="171" mass="18917">MNRPGDWTCRSCHRMNFQRRESCQRCGGPRTMERVGGGGGGDFLNFVGRPPAIVAPPSPFRMTVPGVRPGDWYCAIGNCGTHNFANRTTCFRCGALREEVNTEGGAFESEVHQWMGTGMGGGVSNNRPGWRAGDWICTRLGCNEHNFANRTECFRCNAPRDQIAGLRFLPE</sequence>
<protein>
    <submittedName>
        <fullName evidence="1">Uncharacterized protein</fullName>
    </submittedName>
</protein>
<organism evidence="1 2">
    <name type="scientific">Melastoma candidum</name>
    <dbReference type="NCBI Taxonomy" id="119954"/>
    <lineage>
        <taxon>Eukaryota</taxon>
        <taxon>Viridiplantae</taxon>
        <taxon>Streptophyta</taxon>
        <taxon>Embryophyta</taxon>
        <taxon>Tracheophyta</taxon>
        <taxon>Spermatophyta</taxon>
        <taxon>Magnoliopsida</taxon>
        <taxon>eudicotyledons</taxon>
        <taxon>Gunneridae</taxon>
        <taxon>Pentapetalae</taxon>
        <taxon>rosids</taxon>
        <taxon>malvids</taxon>
        <taxon>Myrtales</taxon>
        <taxon>Melastomataceae</taxon>
        <taxon>Melastomatoideae</taxon>
        <taxon>Melastomateae</taxon>
        <taxon>Melastoma</taxon>
    </lineage>
</organism>
<keyword evidence="2" id="KW-1185">Reference proteome</keyword>
<proteinExistence type="predicted"/>
<evidence type="ECO:0000313" key="2">
    <source>
        <dbReference type="Proteomes" id="UP001057402"/>
    </source>
</evidence>
<dbReference type="Proteomes" id="UP001057402">
    <property type="component" value="Chromosome 3"/>
</dbReference>
<gene>
    <name evidence="1" type="ORF">MLD38_007077</name>
</gene>